<accession>A0A919PKD5</accession>
<reference evidence="2" key="1">
    <citation type="submission" date="2021-01" db="EMBL/GenBank/DDBJ databases">
        <title>Whole genome shotgun sequence of Dactylosporangium siamense NBRC 106093.</title>
        <authorList>
            <person name="Komaki H."/>
            <person name="Tamura T."/>
        </authorList>
    </citation>
    <scope>NUCLEOTIDE SEQUENCE</scope>
    <source>
        <strain evidence="2">NBRC 106093</strain>
    </source>
</reference>
<organism evidence="2 3">
    <name type="scientific">Dactylosporangium siamense</name>
    <dbReference type="NCBI Taxonomy" id="685454"/>
    <lineage>
        <taxon>Bacteria</taxon>
        <taxon>Bacillati</taxon>
        <taxon>Actinomycetota</taxon>
        <taxon>Actinomycetes</taxon>
        <taxon>Micromonosporales</taxon>
        <taxon>Micromonosporaceae</taxon>
        <taxon>Dactylosporangium</taxon>
    </lineage>
</organism>
<protein>
    <submittedName>
        <fullName evidence="2">Uncharacterized protein</fullName>
    </submittedName>
</protein>
<feature type="transmembrane region" description="Helical" evidence="1">
    <location>
        <begin position="69"/>
        <end position="90"/>
    </location>
</feature>
<keyword evidence="1" id="KW-0472">Membrane</keyword>
<gene>
    <name evidence="2" type="ORF">Dsi01nite_016490</name>
</gene>
<sequence>MDVPVDVSRTTRRLRRHLPDAFRLPTERDPSPEPRHLAAVCGWAAVLGLGGMAVALRAFVGLVSASRAWYAPTVTVIGLIGLTCTIAAFASVHKRRLPFALLGTASVSLVLGWIVTGL</sequence>
<name>A0A919PKD5_9ACTN</name>
<keyword evidence="3" id="KW-1185">Reference proteome</keyword>
<evidence type="ECO:0000313" key="2">
    <source>
        <dbReference type="EMBL" id="GIG43608.1"/>
    </source>
</evidence>
<comment type="caution">
    <text evidence="2">The sequence shown here is derived from an EMBL/GenBank/DDBJ whole genome shotgun (WGS) entry which is preliminary data.</text>
</comment>
<proteinExistence type="predicted"/>
<dbReference type="EMBL" id="BONQ01000025">
    <property type="protein sequence ID" value="GIG43608.1"/>
    <property type="molecule type" value="Genomic_DNA"/>
</dbReference>
<keyword evidence="1" id="KW-0812">Transmembrane</keyword>
<feature type="transmembrane region" description="Helical" evidence="1">
    <location>
        <begin position="97"/>
        <end position="115"/>
    </location>
</feature>
<evidence type="ECO:0000313" key="3">
    <source>
        <dbReference type="Proteomes" id="UP000660611"/>
    </source>
</evidence>
<dbReference type="AlphaFoldDB" id="A0A919PKD5"/>
<keyword evidence="1" id="KW-1133">Transmembrane helix</keyword>
<dbReference type="Proteomes" id="UP000660611">
    <property type="component" value="Unassembled WGS sequence"/>
</dbReference>
<feature type="transmembrane region" description="Helical" evidence="1">
    <location>
        <begin position="37"/>
        <end position="63"/>
    </location>
</feature>
<evidence type="ECO:0000256" key="1">
    <source>
        <dbReference type="SAM" id="Phobius"/>
    </source>
</evidence>